<accession>A0A4Y2B5G7</accession>
<reference evidence="1 2" key="1">
    <citation type="journal article" date="2019" name="Sci. Rep.">
        <title>Orb-weaving spider Araneus ventricosus genome elucidates the spidroin gene catalogue.</title>
        <authorList>
            <person name="Kono N."/>
            <person name="Nakamura H."/>
            <person name="Ohtoshi R."/>
            <person name="Moran D.A.P."/>
            <person name="Shinohara A."/>
            <person name="Yoshida Y."/>
            <person name="Fujiwara M."/>
            <person name="Mori M."/>
            <person name="Tomita M."/>
            <person name="Arakawa K."/>
        </authorList>
    </citation>
    <scope>NUCLEOTIDE SEQUENCE [LARGE SCALE GENOMIC DNA]</scope>
</reference>
<sequence>MVTDARGDLPQVNYVPDYGRLRTQVNFGEPEIANQNPAAFRVVSVEPNARIAGLAIPAGADAGYLADARTTPGVEFESGVSSGNPRTDLASVETSFRGIDIRIPRTRLETATNGMPTEVNFGFNAGIPRTGLGTANDFVYGRNGFDRVDARPTGIGIAVADVGLVGRGILPEYERVGIDSGPGEVADFGFGNSGNVLGYGAVDSDMFVIGTGMIDGLDYVRYGY</sequence>
<organism evidence="1 2">
    <name type="scientific">Araneus ventricosus</name>
    <name type="common">Orbweaver spider</name>
    <name type="synonym">Epeira ventricosa</name>
    <dbReference type="NCBI Taxonomy" id="182803"/>
    <lineage>
        <taxon>Eukaryota</taxon>
        <taxon>Metazoa</taxon>
        <taxon>Ecdysozoa</taxon>
        <taxon>Arthropoda</taxon>
        <taxon>Chelicerata</taxon>
        <taxon>Arachnida</taxon>
        <taxon>Araneae</taxon>
        <taxon>Araneomorphae</taxon>
        <taxon>Entelegynae</taxon>
        <taxon>Araneoidea</taxon>
        <taxon>Araneidae</taxon>
        <taxon>Araneus</taxon>
    </lineage>
</organism>
<dbReference type="AlphaFoldDB" id="A0A4Y2B5G7"/>
<name>A0A4Y2B5G7_ARAVE</name>
<dbReference type="Proteomes" id="UP000499080">
    <property type="component" value="Unassembled WGS sequence"/>
</dbReference>
<evidence type="ECO:0000313" key="1">
    <source>
        <dbReference type="EMBL" id="GBL86555.1"/>
    </source>
</evidence>
<dbReference type="EMBL" id="BGPR01000049">
    <property type="protein sequence ID" value="GBL86555.1"/>
    <property type="molecule type" value="Genomic_DNA"/>
</dbReference>
<evidence type="ECO:0000313" key="2">
    <source>
        <dbReference type="Proteomes" id="UP000499080"/>
    </source>
</evidence>
<proteinExistence type="predicted"/>
<gene>
    <name evidence="1" type="ORF">AVEN_194812_1</name>
</gene>
<protein>
    <submittedName>
        <fullName evidence="1">Uncharacterized protein</fullName>
    </submittedName>
</protein>
<comment type="caution">
    <text evidence="1">The sequence shown here is derived from an EMBL/GenBank/DDBJ whole genome shotgun (WGS) entry which is preliminary data.</text>
</comment>
<keyword evidence="2" id="KW-1185">Reference proteome</keyword>